<keyword evidence="2" id="KW-1133">Transmembrane helix</keyword>
<keyword evidence="2" id="KW-0812">Transmembrane</keyword>
<name>A0ABM8B9I1_9BIFI</name>
<reference evidence="4 5" key="1">
    <citation type="journal article" date="2023" name="Microbiol. Spectr.">
        <title>Symbiosis of Carpenter Bees with Uncharacterized Lactic Acid Bacteria Showing NAD Auxotrophy.</title>
        <authorList>
            <person name="Kawasaki S."/>
            <person name="Ozawa K."/>
            <person name="Mori T."/>
            <person name="Yamamoto A."/>
            <person name="Ito M."/>
            <person name="Ohkuma M."/>
            <person name="Sakamoto M."/>
            <person name="Matsutani M."/>
        </authorList>
    </citation>
    <scope>NUCLEOTIDE SEQUENCE [LARGE SCALE GENOMIC DNA]</scope>
    <source>
        <strain evidence="4 5">Kim37-2</strain>
    </source>
</reference>
<evidence type="ECO:0000313" key="5">
    <source>
        <dbReference type="Proteomes" id="UP001321766"/>
    </source>
</evidence>
<feature type="region of interest" description="Disordered" evidence="1">
    <location>
        <begin position="311"/>
        <end position="380"/>
    </location>
</feature>
<feature type="transmembrane region" description="Helical" evidence="2">
    <location>
        <begin position="391"/>
        <end position="409"/>
    </location>
</feature>
<feature type="chain" id="PRO_5047276521" description="Cell surface protein" evidence="3">
    <location>
        <begin position="36"/>
        <end position="423"/>
    </location>
</feature>
<feature type="compositionally biased region" description="Polar residues" evidence="1">
    <location>
        <begin position="367"/>
        <end position="380"/>
    </location>
</feature>
<proteinExistence type="predicted"/>
<dbReference type="Proteomes" id="UP001321766">
    <property type="component" value="Chromosome"/>
</dbReference>
<organism evidence="4 5">
    <name type="scientific">Bombiscardovia nodaiensis</name>
    <dbReference type="NCBI Taxonomy" id="2932181"/>
    <lineage>
        <taxon>Bacteria</taxon>
        <taxon>Bacillati</taxon>
        <taxon>Actinomycetota</taxon>
        <taxon>Actinomycetes</taxon>
        <taxon>Bifidobacteriales</taxon>
        <taxon>Bifidobacteriaceae</taxon>
        <taxon>Bombiscardovia</taxon>
    </lineage>
</organism>
<keyword evidence="2" id="KW-0472">Membrane</keyword>
<accession>A0ABM8B9I1</accession>
<dbReference type="EMBL" id="AP026798">
    <property type="protein sequence ID" value="BDR53538.1"/>
    <property type="molecule type" value="Genomic_DNA"/>
</dbReference>
<evidence type="ECO:0000313" key="4">
    <source>
        <dbReference type="EMBL" id="BDR53538.1"/>
    </source>
</evidence>
<feature type="signal peptide" evidence="3">
    <location>
        <begin position="1"/>
        <end position="35"/>
    </location>
</feature>
<evidence type="ECO:0008006" key="6">
    <source>
        <dbReference type="Google" id="ProtNLM"/>
    </source>
</evidence>
<evidence type="ECO:0000256" key="2">
    <source>
        <dbReference type="SAM" id="Phobius"/>
    </source>
</evidence>
<sequence>MTGVVAVGKKCVAGLAGAATLLACLLAVPVQEAHAALVDPALVGIGVKADGKPVDHFLSVRTDYELPAKPGSMEVTNVPAGWSVDQAHVTGSSQTSVSASASLDFHLGLNFTGEDISQLKSAVGADFKPAYFSKEQGASVQTVLQDFDLDHFLYLGLNLSSEQLANISFNRQELRAQVQAARQAGFDFATRWYDAQGNEIYGMLNTSNVHYVNLSITKDYGKNMRSLDYVFSTEKDISILVGTQLPNIAALQRNTWTLDPAAIGPSSASFTIRPTAGATTLESKSLPKISLGSSPVTYTFTYAKDAVATSPAPGSAASGQGQSSQPATAPASGDSAGAGAKSPATKSPASATGDSVPSQAKPLNDPTGASSQEQADPSPVQQLLAKTGSPIIVLVVLALALAIGSAYVFTLRSRDDTPSEPKQ</sequence>
<protein>
    <recommendedName>
        <fullName evidence="6">Cell surface protein</fullName>
    </recommendedName>
</protein>
<keyword evidence="3" id="KW-0732">Signal</keyword>
<feature type="compositionally biased region" description="Low complexity" evidence="1">
    <location>
        <begin position="311"/>
        <end position="353"/>
    </location>
</feature>
<gene>
    <name evidence="4" type="ORF">KIM372_14450</name>
</gene>
<evidence type="ECO:0000256" key="1">
    <source>
        <dbReference type="SAM" id="MobiDB-lite"/>
    </source>
</evidence>
<evidence type="ECO:0000256" key="3">
    <source>
        <dbReference type="SAM" id="SignalP"/>
    </source>
</evidence>
<keyword evidence="5" id="KW-1185">Reference proteome</keyword>